<protein>
    <submittedName>
        <fullName evidence="3">Ribosomal protein L7/L12</fullName>
    </submittedName>
</protein>
<dbReference type="InterPro" id="IPR014719">
    <property type="entry name" value="Ribosomal_bL12_C/ClpS-like"/>
</dbReference>
<sequence>MQLLTPQQRKDASKLIQHGQKIAAVKYIRDHTQCSLQHAKMLADQIEQQPEILPSMPSGTTPDIASISRLNDTQLDKLLKLIENGEKIKAIKYLVDHGGYSLQDTKQAVDMIEQDSDHIDLWLETDLTSPSSSLEYQRVRIDYGKRMMYVINANGQQEQIDEHHPQWDQIMQQFYSRTYPTLEACFIDLIKRRDEVQDSPALPLPISNNSSGHPNTFTPRPTMPSQMHGIEDQTQKRDFSKFILLFCIGLVMIAILFWMA</sequence>
<accession>A0ABU0UZ97</accession>
<evidence type="ECO:0000313" key="4">
    <source>
        <dbReference type="Proteomes" id="UP001233360"/>
    </source>
</evidence>
<gene>
    <name evidence="3" type="ORF">QE380_002791</name>
</gene>
<feature type="compositionally biased region" description="Polar residues" evidence="1">
    <location>
        <begin position="206"/>
        <end position="225"/>
    </location>
</feature>
<dbReference type="Proteomes" id="UP001233360">
    <property type="component" value="Unassembled WGS sequence"/>
</dbReference>
<feature type="region of interest" description="Disordered" evidence="1">
    <location>
        <begin position="200"/>
        <end position="228"/>
    </location>
</feature>
<dbReference type="EMBL" id="JAUTBK010000002">
    <property type="protein sequence ID" value="MDQ1209868.1"/>
    <property type="molecule type" value="Genomic_DNA"/>
</dbReference>
<keyword evidence="2" id="KW-1133">Transmembrane helix</keyword>
<keyword evidence="3" id="KW-0687">Ribonucleoprotein</keyword>
<dbReference type="RefSeq" id="WP_307004388.1">
    <property type="nucleotide sequence ID" value="NZ_JAUTBK010000002.1"/>
</dbReference>
<proteinExistence type="predicted"/>
<keyword evidence="4" id="KW-1185">Reference proteome</keyword>
<keyword evidence="2" id="KW-0472">Membrane</keyword>
<dbReference type="GO" id="GO:0005840">
    <property type="term" value="C:ribosome"/>
    <property type="evidence" value="ECO:0007669"/>
    <property type="project" value="UniProtKB-KW"/>
</dbReference>
<feature type="transmembrane region" description="Helical" evidence="2">
    <location>
        <begin position="242"/>
        <end position="259"/>
    </location>
</feature>
<keyword evidence="3" id="KW-0689">Ribosomal protein</keyword>
<evidence type="ECO:0000313" key="3">
    <source>
        <dbReference type="EMBL" id="MDQ1209868.1"/>
    </source>
</evidence>
<comment type="caution">
    <text evidence="3">The sequence shown here is derived from an EMBL/GenBank/DDBJ whole genome shotgun (WGS) entry which is preliminary data.</text>
</comment>
<name>A0ABU0UZ97_ACIBI</name>
<organism evidence="3 4">
    <name type="scientific">Acinetobacter baylyi</name>
    <dbReference type="NCBI Taxonomy" id="202950"/>
    <lineage>
        <taxon>Bacteria</taxon>
        <taxon>Pseudomonadati</taxon>
        <taxon>Pseudomonadota</taxon>
        <taxon>Gammaproteobacteria</taxon>
        <taxon>Moraxellales</taxon>
        <taxon>Moraxellaceae</taxon>
        <taxon>Acinetobacter</taxon>
    </lineage>
</organism>
<reference evidence="3 4" key="1">
    <citation type="submission" date="2023-07" db="EMBL/GenBank/DDBJ databases">
        <title>Functional and genomic diversity of the sorghum phyllosphere microbiome.</title>
        <authorList>
            <person name="Shade A."/>
        </authorList>
    </citation>
    <scope>NUCLEOTIDE SEQUENCE [LARGE SCALE GENOMIC DNA]</scope>
    <source>
        <strain evidence="3 4">SORGH_AS_0887</strain>
    </source>
</reference>
<evidence type="ECO:0000256" key="2">
    <source>
        <dbReference type="SAM" id="Phobius"/>
    </source>
</evidence>
<dbReference type="Gene3D" id="3.30.1390.10">
    <property type="match status" value="1"/>
</dbReference>
<evidence type="ECO:0000256" key="1">
    <source>
        <dbReference type="SAM" id="MobiDB-lite"/>
    </source>
</evidence>
<keyword evidence="2" id="KW-0812">Transmembrane</keyword>